<dbReference type="Gene3D" id="3.40.50.1000">
    <property type="entry name" value="HAD superfamily/HAD-like"/>
    <property type="match status" value="1"/>
</dbReference>
<dbReference type="EC" id="3.1.3.12" evidence="5"/>
<dbReference type="InterPro" id="IPR023214">
    <property type="entry name" value="HAD_sf"/>
</dbReference>
<comment type="cofactor">
    <cofactor evidence="5">
        <name>Mg(2+)</name>
        <dbReference type="ChEBI" id="CHEBI:18420"/>
    </cofactor>
</comment>
<dbReference type="Proteomes" id="UP000195814">
    <property type="component" value="Chromosome"/>
</dbReference>
<evidence type="ECO:0000313" key="6">
    <source>
        <dbReference type="EMBL" id="ARU96150.1"/>
    </source>
</evidence>
<dbReference type="PANTHER" id="PTHR43768">
    <property type="entry name" value="TREHALOSE 6-PHOSPHATE PHOSPHATASE"/>
    <property type="match status" value="1"/>
</dbReference>
<dbReference type="GO" id="GO:0000287">
    <property type="term" value="F:magnesium ion binding"/>
    <property type="evidence" value="ECO:0007669"/>
    <property type="project" value="UniProtKB-ARBA"/>
</dbReference>
<name>A0A1Y0LQ79_TATCI</name>
<accession>A0A1Y0LQ79</accession>
<dbReference type="InterPro" id="IPR044651">
    <property type="entry name" value="OTSB-like"/>
</dbReference>
<keyword evidence="4 5" id="KW-0378">Hydrolase</keyword>
<dbReference type="InterPro" id="IPR036412">
    <property type="entry name" value="HAD-like_sf"/>
</dbReference>
<dbReference type="KEGG" id="tci:A7K98_10900"/>
<dbReference type="InterPro" id="IPR006379">
    <property type="entry name" value="HAD-SF_hydro_IIB"/>
</dbReference>
<dbReference type="EMBL" id="CP015579">
    <property type="protein sequence ID" value="ARU96150.1"/>
    <property type="molecule type" value="Genomic_DNA"/>
</dbReference>
<dbReference type="GO" id="GO:0004805">
    <property type="term" value="F:trehalose-phosphatase activity"/>
    <property type="evidence" value="ECO:0007669"/>
    <property type="project" value="UniProtKB-EC"/>
</dbReference>
<evidence type="ECO:0000313" key="7">
    <source>
        <dbReference type="EMBL" id="ARV00187.1"/>
    </source>
</evidence>
<dbReference type="RefSeq" id="WP_087490467.1">
    <property type="nucleotide sequence ID" value="NZ_CP015579.1"/>
</dbReference>
<dbReference type="OrthoDB" id="9814913at2"/>
<evidence type="ECO:0000313" key="9">
    <source>
        <dbReference type="Proteomes" id="UP000195814"/>
    </source>
</evidence>
<gene>
    <name evidence="6" type="ORF">A7K98_10900</name>
    <name evidence="7" type="ORF">A7K99_10900</name>
</gene>
<keyword evidence="5" id="KW-0460">Magnesium</keyword>
<dbReference type="Gene3D" id="3.30.70.1020">
    <property type="entry name" value="Trehalose-6-phosphate phosphatase related protein, domain 2"/>
    <property type="match status" value="1"/>
</dbReference>
<evidence type="ECO:0000313" key="8">
    <source>
        <dbReference type="Proteomes" id="UP000195729"/>
    </source>
</evidence>
<dbReference type="PANTHER" id="PTHR43768:SF3">
    <property type="entry name" value="TREHALOSE 6-PHOSPHATE PHOSPHATASE"/>
    <property type="match status" value="1"/>
</dbReference>
<evidence type="ECO:0000256" key="3">
    <source>
        <dbReference type="ARBA" id="ARBA00022723"/>
    </source>
</evidence>
<dbReference type="AlphaFoldDB" id="A0A1Y0LQ79"/>
<evidence type="ECO:0000256" key="1">
    <source>
        <dbReference type="ARBA" id="ARBA00005199"/>
    </source>
</evidence>
<evidence type="ECO:0000256" key="2">
    <source>
        <dbReference type="ARBA" id="ARBA00008770"/>
    </source>
</evidence>
<evidence type="ECO:0000256" key="4">
    <source>
        <dbReference type="ARBA" id="ARBA00022801"/>
    </source>
</evidence>
<dbReference type="Proteomes" id="UP000195729">
    <property type="component" value="Chromosome"/>
</dbReference>
<organism evidence="6 9">
    <name type="scientific">Tatumella citrea</name>
    <name type="common">Pantoea citrea</name>
    <dbReference type="NCBI Taxonomy" id="53336"/>
    <lineage>
        <taxon>Bacteria</taxon>
        <taxon>Pseudomonadati</taxon>
        <taxon>Pseudomonadota</taxon>
        <taxon>Gammaproteobacteria</taxon>
        <taxon>Enterobacterales</taxon>
        <taxon>Erwiniaceae</taxon>
        <taxon>Tatumella</taxon>
    </lineage>
</organism>
<comment type="pathway">
    <text evidence="1 5">Glycan biosynthesis; trehalose biosynthesis.</text>
</comment>
<comment type="function">
    <text evidence="5">Removes the phosphate from trehalose 6-phosphate to produce free trehalose.</text>
</comment>
<dbReference type="UniPathway" id="UPA00299"/>
<protein>
    <recommendedName>
        <fullName evidence="5">Trehalose 6-phosphate phosphatase</fullName>
        <ecNumber evidence="5">3.1.3.12</ecNumber>
    </recommendedName>
</protein>
<dbReference type="GO" id="GO:0005992">
    <property type="term" value="P:trehalose biosynthetic process"/>
    <property type="evidence" value="ECO:0007669"/>
    <property type="project" value="UniProtKB-UniPathway"/>
</dbReference>
<dbReference type="InterPro" id="IPR003337">
    <property type="entry name" value="Trehalose_PPase"/>
</dbReference>
<proteinExistence type="inferred from homology"/>
<dbReference type="NCBIfam" id="TIGR00685">
    <property type="entry name" value="T6PP"/>
    <property type="match status" value="1"/>
</dbReference>
<reference evidence="8 9" key="1">
    <citation type="submission" date="2016-05" db="EMBL/GenBank/DDBJ databases">
        <title>Complete genome sequence of two 2,5-diketo-D-glunonic acid producing strain Tatumella citrea.</title>
        <authorList>
            <person name="Duan C."/>
            <person name="Yang J."/>
            <person name="Yang S."/>
        </authorList>
    </citation>
    <scope>NUCLEOTIDE SEQUENCE [LARGE SCALE GENOMIC DNA]</scope>
    <source>
        <strain evidence="7 8">ATCC 39140</strain>
        <strain evidence="6 9">DSM 13699</strain>
    </source>
</reference>
<dbReference type="SUPFAM" id="SSF56784">
    <property type="entry name" value="HAD-like"/>
    <property type="match status" value="1"/>
</dbReference>
<sequence length="252" mass="27294">MNPGENAFFFDVDGTLASLQPTPELVTVPADVCNNLQLLFQKSCGAVAIISGRPLIQIDQLLAPALLPAAGVHGAERRDNHGIVNRMMPEAELLTEAERQLKQGIADLPGVRLEKKGIAFALHYRQARNFAEQTEALARQVVSQIPALTLIAGKCVVELKPSNIDKGKAIEEFMQTSPFHGRIPVFLGDDLTDERGFSIVNSLGGISVKIGQGKTLAKYRLESTTEVHQWIASMLNAGVQAAPAIDQYKEST</sequence>
<comment type="similarity">
    <text evidence="2 5">Belongs to the trehalose phosphatase family.</text>
</comment>
<keyword evidence="8" id="KW-1185">Reference proteome</keyword>
<dbReference type="CDD" id="cd01627">
    <property type="entry name" value="HAD_TPP"/>
    <property type="match status" value="1"/>
</dbReference>
<keyword evidence="3 5" id="KW-0479">Metal-binding</keyword>
<comment type="catalytic activity">
    <reaction evidence="5">
        <text>alpha,alpha-trehalose 6-phosphate + H2O = alpha,alpha-trehalose + phosphate</text>
        <dbReference type="Rhea" id="RHEA:23420"/>
        <dbReference type="ChEBI" id="CHEBI:15377"/>
        <dbReference type="ChEBI" id="CHEBI:16551"/>
        <dbReference type="ChEBI" id="CHEBI:43474"/>
        <dbReference type="ChEBI" id="CHEBI:58429"/>
        <dbReference type="EC" id="3.1.3.12"/>
    </reaction>
</comment>
<dbReference type="EMBL" id="CP015581">
    <property type="protein sequence ID" value="ARV00187.1"/>
    <property type="molecule type" value="Genomic_DNA"/>
</dbReference>
<dbReference type="Pfam" id="PF02358">
    <property type="entry name" value="Trehalose_PPase"/>
    <property type="match status" value="1"/>
</dbReference>
<evidence type="ECO:0000256" key="5">
    <source>
        <dbReference type="RuleBase" id="RU361117"/>
    </source>
</evidence>
<dbReference type="NCBIfam" id="TIGR01484">
    <property type="entry name" value="HAD-SF-IIB"/>
    <property type="match status" value="1"/>
</dbReference>